<dbReference type="InterPro" id="IPR036259">
    <property type="entry name" value="MFS_trans_sf"/>
</dbReference>
<keyword evidence="2 6" id="KW-0812">Transmembrane</keyword>
<protein>
    <submittedName>
        <fullName evidence="7">Solute carrier family 22 member 4</fullName>
    </submittedName>
</protein>
<dbReference type="InterPro" id="IPR011701">
    <property type="entry name" value="MFS"/>
</dbReference>
<keyword evidence="5" id="KW-0175">Coiled coil</keyword>
<dbReference type="OrthoDB" id="312276at2759"/>
<feature type="transmembrane region" description="Helical" evidence="6">
    <location>
        <begin position="253"/>
        <end position="273"/>
    </location>
</feature>
<keyword evidence="3 6" id="KW-1133">Transmembrane helix</keyword>
<dbReference type="InParanoid" id="A0A078A937"/>
<dbReference type="Pfam" id="PF07690">
    <property type="entry name" value="MFS_1"/>
    <property type="match status" value="1"/>
</dbReference>
<feature type="transmembrane region" description="Helical" evidence="6">
    <location>
        <begin position="471"/>
        <end position="494"/>
    </location>
</feature>
<dbReference type="Proteomes" id="UP000039865">
    <property type="component" value="Unassembled WGS sequence"/>
</dbReference>
<feature type="transmembrane region" description="Helical" evidence="6">
    <location>
        <begin position="167"/>
        <end position="186"/>
    </location>
</feature>
<evidence type="ECO:0000313" key="7">
    <source>
        <dbReference type="EMBL" id="CDW78072.1"/>
    </source>
</evidence>
<feature type="transmembrane region" description="Helical" evidence="6">
    <location>
        <begin position="192"/>
        <end position="212"/>
    </location>
</feature>
<gene>
    <name evidence="7" type="primary">Contig13601.g14508</name>
    <name evidence="7" type="ORF">STYLEM_7042</name>
</gene>
<feature type="transmembrane region" description="Helical" evidence="6">
    <location>
        <begin position="383"/>
        <end position="401"/>
    </location>
</feature>
<sequence length="525" mass="60963">MTDQNEIELQTALPNEKEGLKTEEQLTPLIQFAQITIKVQDIVDKIPLGRFHYRFMFIVFLHYFSAAYVTYNLGYILMYPKYQCIFNDQKYFSECQREQICSNQDGLINEWRVDDKNELSLNNWVTRLDLMCADSFYIGLYGSLDFFGQLFASVFLTPLADKYGKRWFTIIGSSSQILTFIIILVFQNRVLYYFSILILGITFINKNFVTYSHLMDFIGQKGSFVTGWLFCLDSFNFIFSPLILYFITKNTQVFAWIGLVITCTVVASLKFIYFPESLKFTLNQGNYEKAKADSKQIMSENGDRLVDYLNLAQLIDKYETQQKKEQEKNKTNEDQVDEKPSIRKLIFTTRYTIRNLLLMIICWISTSTSFFIFNFYIKYIQANIYVIGVAMGFSCFGYLYSDIVVQRLGFAKCLSISYAIASILMGLIIFIDPNQISVYIYALMFFMLKSFVCMSYSGIFVSHVYLFDSRILATSYGICGLFSRIAMLFIPMIVEIPNKKIPLVILLIMNMSAFGASFLLKKIDQ</sequence>
<accession>A0A078A937</accession>
<dbReference type="Gene3D" id="1.20.1250.20">
    <property type="entry name" value="MFS general substrate transporter like domains"/>
    <property type="match status" value="1"/>
</dbReference>
<feature type="transmembrane region" description="Helical" evidence="6">
    <location>
        <begin position="500"/>
        <end position="520"/>
    </location>
</feature>
<dbReference type="AlphaFoldDB" id="A0A078A937"/>
<feature type="transmembrane region" description="Helical" evidence="6">
    <location>
        <begin position="136"/>
        <end position="160"/>
    </location>
</feature>
<reference evidence="7 8" key="1">
    <citation type="submission" date="2014-06" db="EMBL/GenBank/DDBJ databases">
        <authorList>
            <person name="Swart Estienne"/>
        </authorList>
    </citation>
    <scope>NUCLEOTIDE SEQUENCE [LARGE SCALE GENOMIC DNA]</scope>
    <source>
        <strain evidence="7 8">130c</strain>
    </source>
</reference>
<feature type="transmembrane region" description="Helical" evidence="6">
    <location>
        <begin position="356"/>
        <end position="377"/>
    </location>
</feature>
<feature type="transmembrane region" description="Helical" evidence="6">
    <location>
        <begin position="224"/>
        <end position="247"/>
    </location>
</feature>
<feature type="transmembrane region" description="Helical" evidence="6">
    <location>
        <begin position="55"/>
        <end position="78"/>
    </location>
</feature>
<evidence type="ECO:0000256" key="5">
    <source>
        <dbReference type="SAM" id="Coils"/>
    </source>
</evidence>
<keyword evidence="8" id="KW-1185">Reference proteome</keyword>
<keyword evidence="4 6" id="KW-0472">Membrane</keyword>
<dbReference type="SUPFAM" id="SSF103473">
    <property type="entry name" value="MFS general substrate transporter"/>
    <property type="match status" value="1"/>
</dbReference>
<feature type="transmembrane region" description="Helical" evidence="6">
    <location>
        <begin position="438"/>
        <end position="459"/>
    </location>
</feature>
<evidence type="ECO:0000313" key="8">
    <source>
        <dbReference type="Proteomes" id="UP000039865"/>
    </source>
</evidence>
<organism evidence="7 8">
    <name type="scientific">Stylonychia lemnae</name>
    <name type="common">Ciliate</name>
    <dbReference type="NCBI Taxonomy" id="5949"/>
    <lineage>
        <taxon>Eukaryota</taxon>
        <taxon>Sar</taxon>
        <taxon>Alveolata</taxon>
        <taxon>Ciliophora</taxon>
        <taxon>Intramacronucleata</taxon>
        <taxon>Spirotrichea</taxon>
        <taxon>Stichotrichia</taxon>
        <taxon>Sporadotrichida</taxon>
        <taxon>Oxytrichidae</taxon>
        <taxon>Stylonychinae</taxon>
        <taxon>Stylonychia</taxon>
    </lineage>
</organism>
<feature type="transmembrane region" description="Helical" evidence="6">
    <location>
        <begin position="413"/>
        <end position="432"/>
    </location>
</feature>
<name>A0A078A937_STYLE</name>
<evidence type="ECO:0000256" key="6">
    <source>
        <dbReference type="SAM" id="Phobius"/>
    </source>
</evidence>
<comment type="subcellular location">
    <subcellularLocation>
        <location evidence="1">Membrane</location>
        <topology evidence="1">Multi-pass membrane protein</topology>
    </subcellularLocation>
</comment>
<dbReference type="GO" id="GO:0022857">
    <property type="term" value="F:transmembrane transporter activity"/>
    <property type="evidence" value="ECO:0007669"/>
    <property type="project" value="InterPro"/>
</dbReference>
<proteinExistence type="predicted"/>
<evidence type="ECO:0000256" key="1">
    <source>
        <dbReference type="ARBA" id="ARBA00004141"/>
    </source>
</evidence>
<dbReference type="EMBL" id="CCKQ01006756">
    <property type="protein sequence ID" value="CDW78072.1"/>
    <property type="molecule type" value="Genomic_DNA"/>
</dbReference>
<feature type="coiled-coil region" evidence="5">
    <location>
        <begin position="308"/>
        <end position="335"/>
    </location>
</feature>
<dbReference type="GO" id="GO:0016020">
    <property type="term" value="C:membrane"/>
    <property type="evidence" value="ECO:0007669"/>
    <property type="project" value="UniProtKB-SubCell"/>
</dbReference>
<evidence type="ECO:0000256" key="2">
    <source>
        <dbReference type="ARBA" id="ARBA00022692"/>
    </source>
</evidence>
<dbReference type="PANTHER" id="PTHR24064">
    <property type="entry name" value="SOLUTE CARRIER FAMILY 22 MEMBER"/>
    <property type="match status" value="1"/>
</dbReference>
<evidence type="ECO:0000256" key="3">
    <source>
        <dbReference type="ARBA" id="ARBA00022989"/>
    </source>
</evidence>
<evidence type="ECO:0000256" key="4">
    <source>
        <dbReference type="ARBA" id="ARBA00023136"/>
    </source>
</evidence>